<keyword evidence="1" id="KW-0812">Transmembrane</keyword>
<sequence>MQSFVSDLSGKEFPISEKVHCRTIRKPLMDIIRKEHPHITQKSNLSISELNPYRQQYFEGLFSKEIDELTQLQKTVVEKLRDHQTLTDKLDAGEDEGPMTFGQHIADKIATFGGSWTFILSFLFFILVWIGANIYILMNKGFDPYPFILLNLILSCLAALQAPVIMMSQNRQEEKDRLRSKNDYMINLKAELELRVLHEKMDHLLIHQQQDMLEMQQTQIEMLNEMTNALKKMAGDNGNHKHTNKDQVV</sequence>
<name>A0A6N8JEM6_9BACT</name>
<feature type="transmembrane region" description="Helical" evidence="1">
    <location>
        <begin position="144"/>
        <end position="167"/>
    </location>
</feature>
<comment type="caution">
    <text evidence="2">The sequence shown here is derived from an EMBL/GenBank/DDBJ whole genome shotgun (WGS) entry which is preliminary data.</text>
</comment>
<keyword evidence="3" id="KW-1185">Reference proteome</keyword>
<keyword evidence="1" id="KW-1133">Transmembrane helix</keyword>
<evidence type="ECO:0000256" key="1">
    <source>
        <dbReference type="SAM" id="Phobius"/>
    </source>
</evidence>
<organism evidence="2 3">
    <name type="scientific">Chitinophaga oryziterrae</name>
    <dbReference type="NCBI Taxonomy" id="1031224"/>
    <lineage>
        <taxon>Bacteria</taxon>
        <taxon>Pseudomonadati</taxon>
        <taxon>Bacteroidota</taxon>
        <taxon>Chitinophagia</taxon>
        <taxon>Chitinophagales</taxon>
        <taxon>Chitinophagaceae</taxon>
        <taxon>Chitinophaga</taxon>
    </lineage>
</organism>
<accession>A0A6N8JEM6</accession>
<feature type="transmembrane region" description="Helical" evidence="1">
    <location>
        <begin position="118"/>
        <end position="138"/>
    </location>
</feature>
<dbReference type="AlphaFoldDB" id="A0A6N8JEM6"/>
<dbReference type="Proteomes" id="UP000468388">
    <property type="component" value="Unassembled WGS sequence"/>
</dbReference>
<protein>
    <submittedName>
        <fullName evidence="2">DUF1003 domain-containing protein</fullName>
    </submittedName>
</protein>
<reference evidence="2 3" key="1">
    <citation type="submission" date="2019-12" db="EMBL/GenBank/DDBJ databases">
        <title>The draft genomic sequence of strain Chitinophaga oryziterrae JCM 16595.</title>
        <authorList>
            <person name="Zhang X."/>
        </authorList>
    </citation>
    <scope>NUCLEOTIDE SEQUENCE [LARGE SCALE GENOMIC DNA]</scope>
    <source>
        <strain evidence="2 3">JCM 16595</strain>
    </source>
</reference>
<dbReference type="PANTHER" id="PTHR41386:SF1">
    <property type="entry name" value="MEMBRANE PROTEIN"/>
    <property type="match status" value="1"/>
</dbReference>
<dbReference type="RefSeq" id="WP_157302481.1">
    <property type="nucleotide sequence ID" value="NZ_BAAAZB010000021.1"/>
</dbReference>
<dbReference type="InterPro" id="IPR010406">
    <property type="entry name" value="DUF1003"/>
</dbReference>
<keyword evidence="1" id="KW-0472">Membrane</keyword>
<dbReference type="Pfam" id="PF06210">
    <property type="entry name" value="DUF1003"/>
    <property type="match status" value="1"/>
</dbReference>
<evidence type="ECO:0000313" key="3">
    <source>
        <dbReference type="Proteomes" id="UP000468388"/>
    </source>
</evidence>
<dbReference type="OrthoDB" id="9795736at2"/>
<dbReference type="PANTHER" id="PTHR41386">
    <property type="entry name" value="INTEGRAL MEMBRANE PROTEIN-RELATED"/>
    <property type="match status" value="1"/>
</dbReference>
<proteinExistence type="predicted"/>
<evidence type="ECO:0000313" key="2">
    <source>
        <dbReference type="EMBL" id="MVT43667.1"/>
    </source>
</evidence>
<gene>
    <name evidence="2" type="ORF">GO495_23935</name>
</gene>
<dbReference type="EMBL" id="WRXO01000008">
    <property type="protein sequence ID" value="MVT43667.1"/>
    <property type="molecule type" value="Genomic_DNA"/>
</dbReference>